<keyword evidence="1" id="KW-0489">Methyltransferase</keyword>
<dbReference type="Proteomes" id="UP000245390">
    <property type="component" value="Unassembled WGS sequence"/>
</dbReference>
<dbReference type="InterPro" id="IPR029063">
    <property type="entry name" value="SAM-dependent_MTases_sf"/>
</dbReference>
<name>A0A316GEN2_9RHOB</name>
<sequence length="198" mass="22274">MSAAGQSFIHMLRFCIGIDRAETQTTQAERDCLALHARGKLRAMEIGVFEAVTTIVIANNLPRNAEFFGVDPFFKGRFGVCWGKYIAKLNLWRSGVASRVKIFEGLSWDAAKCIDGDFDFLFIDGDHSLDSIRKDYSLFSDRIQVNGILALHDTSVPDRDPSVASLGSFIYFRDHISKDERFEIAETVDSLNVLRRVS</sequence>
<dbReference type="Gene3D" id="3.40.50.150">
    <property type="entry name" value="Vaccinia Virus protein VP39"/>
    <property type="match status" value="1"/>
</dbReference>
<dbReference type="OrthoDB" id="240750at2"/>
<reference evidence="1 2" key="1">
    <citation type="submission" date="2018-05" db="EMBL/GenBank/DDBJ databases">
        <title>Genomic Encyclopedia of Type Strains, Phase IV (KMG-IV): sequencing the most valuable type-strain genomes for metagenomic binning, comparative biology and taxonomic classification.</title>
        <authorList>
            <person name="Goeker M."/>
        </authorList>
    </citation>
    <scope>NUCLEOTIDE SEQUENCE [LARGE SCALE GENOMIC DNA]</scope>
    <source>
        <strain evidence="1 2">DSM 103371</strain>
    </source>
</reference>
<dbReference type="EMBL" id="QGGV01000014">
    <property type="protein sequence ID" value="PWK53127.1"/>
    <property type="molecule type" value="Genomic_DNA"/>
</dbReference>
<protein>
    <submittedName>
        <fullName evidence="1">Methyltransferase family protein</fullName>
    </submittedName>
</protein>
<evidence type="ECO:0000313" key="2">
    <source>
        <dbReference type="Proteomes" id="UP000245390"/>
    </source>
</evidence>
<accession>A0A316GEN2</accession>
<keyword evidence="2" id="KW-1185">Reference proteome</keyword>
<keyword evidence="1" id="KW-0808">Transferase</keyword>
<organism evidence="1 2">
    <name type="scientific">Silicimonas algicola</name>
    <dbReference type="NCBI Taxonomy" id="1826607"/>
    <lineage>
        <taxon>Bacteria</taxon>
        <taxon>Pseudomonadati</taxon>
        <taxon>Pseudomonadota</taxon>
        <taxon>Alphaproteobacteria</taxon>
        <taxon>Rhodobacterales</taxon>
        <taxon>Paracoccaceae</taxon>
    </lineage>
</organism>
<dbReference type="KEGG" id="salo:EF888_06155"/>
<dbReference type="AlphaFoldDB" id="A0A316GEN2"/>
<dbReference type="GO" id="GO:0032259">
    <property type="term" value="P:methylation"/>
    <property type="evidence" value="ECO:0007669"/>
    <property type="project" value="UniProtKB-KW"/>
</dbReference>
<dbReference type="GO" id="GO:0008168">
    <property type="term" value="F:methyltransferase activity"/>
    <property type="evidence" value="ECO:0007669"/>
    <property type="project" value="UniProtKB-KW"/>
</dbReference>
<proteinExistence type="predicted"/>
<evidence type="ECO:0000313" key="1">
    <source>
        <dbReference type="EMBL" id="PWK53127.1"/>
    </source>
</evidence>
<gene>
    <name evidence="1" type="ORF">C8D95_11429</name>
</gene>
<dbReference type="SUPFAM" id="SSF53335">
    <property type="entry name" value="S-adenosyl-L-methionine-dependent methyltransferases"/>
    <property type="match status" value="1"/>
</dbReference>
<dbReference type="Pfam" id="PF13578">
    <property type="entry name" value="Methyltransf_24"/>
    <property type="match status" value="1"/>
</dbReference>
<comment type="caution">
    <text evidence="1">The sequence shown here is derived from an EMBL/GenBank/DDBJ whole genome shotgun (WGS) entry which is preliminary data.</text>
</comment>